<keyword evidence="3" id="KW-1185">Reference proteome</keyword>
<sequence>MRLSIEPHSKSATLGALLLLSWFSESLASNNTILQDSRLLTPAQQNCFAQSHCDITSATCTQECLNIPITYIHHAKDCWKTCADGTSNTNITDVCADACLVELAAGTINKVLEKVAAENGGRSGSSQS</sequence>
<feature type="non-terminal residue" evidence="2">
    <location>
        <position position="128"/>
    </location>
</feature>
<dbReference type="Proteomes" id="UP001150925">
    <property type="component" value="Unassembled WGS sequence"/>
</dbReference>
<feature type="signal peptide" evidence="1">
    <location>
        <begin position="1"/>
        <end position="28"/>
    </location>
</feature>
<dbReference type="AlphaFoldDB" id="A0A9W8AKS7"/>
<evidence type="ECO:0000313" key="3">
    <source>
        <dbReference type="Proteomes" id="UP001150925"/>
    </source>
</evidence>
<proteinExistence type="predicted"/>
<feature type="chain" id="PRO_5040807159" evidence="1">
    <location>
        <begin position="29"/>
        <end position="128"/>
    </location>
</feature>
<dbReference type="OrthoDB" id="10402873at2759"/>
<evidence type="ECO:0000256" key="1">
    <source>
        <dbReference type="SAM" id="SignalP"/>
    </source>
</evidence>
<reference evidence="2" key="1">
    <citation type="submission" date="2022-07" db="EMBL/GenBank/DDBJ databases">
        <title>Phylogenomic reconstructions and comparative analyses of Kickxellomycotina fungi.</title>
        <authorList>
            <person name="Reynolds N.K."/>
            <person name="Stajich J.E."/>
            <person name="Barry K."/>
            <person name="Grigoriev I.V."/>
            <person name="Crous P."/>
            <person name="Smith M.E."/>
        </authorList>
    </citation>
    <scope>NUCLEOTIDE SEQUENCE</scope>
    <source>
        <strain evidence="2">RSA 1196</strain>
    </source>
</reference>
<comment type="caution">
    <text evidence="2">The sequence shown here is derived from an EMBL/GenBank/DDBJ whole genome shotgun (WGS) entry which is preliminary data.</text>
</comment>
<gene>
    <name evidence="2" type="ORF">IWQ62_005261</name>
</gene>
<evidence type="ECO:0000313" key="2">
    <source>
        <dbReference type="EMBL" id="KAJ1956613.1"/>
    </source>
</evidence>
<organism evidence="2 3">
    <name type="scientific">Dispira parvispora</name>
    <dbReference type="NCBI Taxonomy" id="1520584"/>
    <lineage>
        <taxon>Eukaryota</taxon>
        <taxon>Fungi</taxon>
        <taxon>Fungi incertae sedis</taxon>
        <taxon>Zoopagomycota</taxon>
        <taxon>Kickxellomycotina</taxon>
        <taxon>Dimargaritomycetes</taxon>
        <taxon>Dimargaritales</taxon>
        <taxon>Dimargaritaceae</taxon>
        <taxon>Dispira</taxon>
    </lineage>
</organism>
<keyword evidence="1" id="KW-0732">Signal</keyword>
<accession>A0A9W8AKS7</accession>
<name>A0A9W8AKS7_9FUNG</name>
<dbReference type="EMBL" id="JANBPY010002093">
    <property type="protein sequence ID" value="KAJ1956613.1"/>
    <property type="molecule type" value="Genomic_DNA"/>
</dbReference>
<protein>
    <submittedName>
        <fullName evidence="2">Uncharacterized protein</fullName>
    </submittedName>
</protein>